<keyword evidence="2" id="KW-1185">Reference proteome</keyword>
<evidence type="ECO:0000313" key="2">
    <source>
        <dbReference type="Proteomes" id="UP001054945"/>
    </source>
</evidence>
<dbReference type="AlphaFoldDB" id="A0AAV4TFL0"/>
<reference evidence="1 2" key="1">
    <citation type="submission" date="2021-06" db="EMBL/GenBank/DDBJ databases">
        <title>Caerostris extrusa draft genome.</title>
        <authorList>
            <person name="Kono N."/>
            <person name="Arakawa K."/>
        </authorList>
    </citation>
    <scope>NUCLEOTIDE SEQUENCE [LARGE SCALE GENOMIC DNA]</scope>
</reference>
<organism evidence="1 2">
    <name type="scientific">Caerostris extrusa</name>
    <name type="common">Bark spider</name>
    <name type="synonym">Caerostris bankana</name>
    <dbReference type="NCBI Taxonomy" id="172846"/>
    <lineage>
        <taxon>Eukaryota</taxon>
        <taxon>Metazoa</taxon>
        <taxon>Ecdysozoa</taxon>
        <taxon>Arthropoda</taxon>
        <taxon>Chelicerata</taxon>
        <taxon>Arachnida</taxon>
        <taxon>Araneae</taxon>
        <taxon>Araneomorphae</taxon>
        <taxon>Entelegynae</taxon>
        <taxon>Araneoidea</taxon>
        <taxon>Araneidae</taxon>
        <taxon>Caerostris</taxon>
    </lineage>
</organism>
<protein>
    <submittedName>
        <fullName evidence="1">Uncharacterized protein</fullName>
    </submittedName>
</protein>
<proteinExistence type="predicted"/>
<name>A0AAV4TFL0_CAEEX</name>
<comment type="caution">
    <text evidence="1">The sequence shown here is derived from an EMBL/GenBank/DDBJ whole genome shotgun (WGS) entry which is preliminary data.</text>
</comment>
<gene>
    <name evidence="1" type="ORF">CEXT_93911</name>
</gene>
<evidence type="ECO:0000313" key="1">
    <source>
        <dbReference type="EMBL" id="GIY44004.1"/>
    </source>
</evidence>
<sequence>MFNYIPPSSVIDFSCSTKRTLHLAVSFILHSKLDRNSFEIEGRRVQLFTFPVYSTHELNFTSSDSLWMLAKALFPTPPSLIKTAAFRNHLIIDYGERTEQSLFCRMLLCASPLGHSPTCRESQFSPSDKGPS</sequence>
<accession>A0AAV4TFL0</accession>
<dbReference type="Proteomes" id="UP001054945">
    <property type="component" value="Unassembled WGS sequence"/>
</dbReference>
<dbReference type="EMBL" id="BPLR01011071">
    <property type="protein sequence ID" value="GIY44004.1"/>
    <property type="molecule type" value="Genomic_DNA"/>
</dbReference>